<sequence>MAVIDAEFCPVIVTERPLVDSIGMPYQQLPDGTDPGALRIVRARDVQPGDWYLGDCEQPTPAGEGLFWGGHPYAVYAASPKLSDTGDSLAMDGESFNWDPDELAMILPRHALPA</sequence>
<comment type="caution">
    <text evidence="1">The sequence shown here is derived from an EMBL/GenBank/DDBJ whole genome shotgun (WGS) entry which is preliminary data.</text>
</comment>
<name>A0A1E7L5R0_9ACTN</name>
<evidence type="ECO:0000313" key="1">
    <source>
        <dbReference type="EMBL" id="OEV11514.1"/>
    </source>
</evidence>
<dbReference type="RefSeq" id="WP_070016922.1">
    <property type="nucleotide sequence ID" value="NZ_LJGW01000218.1"/>
</dbReference>
<proteinExistence type="predicted"/>
<keyword evidence="2" id="KW-1185">Reference proteome</keyword>
<reference evidence="1 2" key="1">
    <citation type="journal article" date="2016" name="Front. Microbiol.">
        <title>Comparative Genomics Analysis of Streptomyces Species Reveals Their Adaptation to the Marine Environment and Their Diversity at the Genomic Level.</title>
        <authorList>
            <person name="Tian X."/>
            <person name="Zhang Z."/>
            <person name="Yang T."/>
            <person name="Chen M."/>
            <person name="Li J."/>
            <person name="Chen F."/>
            <person name="Yang J."/>
            <person name="Li W."/>
            <person name="Zhang B."/>
            <person name="Zhang Z."/>
            <person name="Wu J."/>
            <person name="Zhang C."/>
            <person name="Long L."/>
            <person name="Xiao J."/>
        </authorList>
    </citation>
    <scope>NUCLEOTIDE SEQUENCE [LARGE SCALE GENOMIC DNA]</scope>
    <source>
        <strain evidence="1 2">SCSIO 10429</strain>
    </source>
</reference>
<dbReference type="Proteomes" id="UP000176005">
    <property type="component" value="Unassembled WGS sequence"/>
</dbReference>
<dbReference type="AlphaFoldDB" id="A0A1E7L5R0"/>
<accession>A0A1E7L5R0</accession>
<organism evidence="1 2">
    <name type="scientific">Streptomyces nanshensis</name>
    <dbReference type="NCBI Taxonomy" id="518642"/>
    <lineage>
        <taxon>Bacteria</taxon>
        <taxon>Bacillati</taxon>
        <taxon>Actinomycetota</taxon>
        <taxon>Actinomycetes</taxon>
        <taxon>Kitasatosporales</taxon>
        <taxon>Streptomycetaceae</taxon>
        <taxon>Streptomyces</taxon>
    </lineage>
</organism>
<protein>
    <submittedName>
        <fullName evidence="1">Uncharacterized protein</fullName>
    </submittedName>
</protein>
<evidence type="ECO:0000313" key="2">
    <source>
        <dbReference type="Proteomes" id="UP000176005"/>
    </source>
</evidence>
<dbReference type="EMBL" id="LJGW01000218">
    <property type="protein sequence ID" value="OEV11514.1"/>
    <property type="molecule type" value="Genomic_DNA"/>
</dbReference>
<gene>
    <name evidence="1" type="ORF">AN218_12480</name>
</gene>